<dbReference type="AlphaFoldDB" id="A0A931B5F4"/>
<dbReference type="RefSeq" id="WP_196195873.1">
    <property type="nucleotide sequence ID" value="NZ_JADPRT010000009.1"/>
</dbReference>
<accession>A0A931B5F4</accession>
<proteinExistence type="predicted"/>
<protein>
    <submittedName>
        <fullName evidence="1">Uncharacterized protein</fullName>
    </submittedName>
</protein>
<sequence>MTPPKAPKPPFGSGIRLSPDGQLEVSQGFSTWRTPAAGAVVQTVDATGKRMTITRIALAGPFAFAMKKKTGDVHVVVASPTGDTCTIKVKAKKGPEVMAWAVAFNAWSEAEAAR</sequence>
<gene>
    <name evidence="1" type="ORF">I2501_22030</name>
</gene>
<reference evidence="1" key="1">
    <citation type="submission" date="2020-11" db="EMBL/GenBank/DDBJ databases">
        <title>Isolation and identification of active actinomycetes.</title>
        <authorList>
            <person name="Yu B."/>
        </authorList>
    </citation>
    <scope>NUCLEOTIDE SEQUENCE</scope>
    <source>
        <strain evidence="1">NEAU-YB345</strain>
    </source>
</reference>
<comment type="caution">
    <text evidence="1">The sequence shown here is derived from an EMBL/GenBank/DDBJ whole genome shotgun (WGS) entry which is preliminary data.</text>
</comment>
<name>A0A931B5F4_9ACTN</name>
<evidence type="ECO:0000313" key="2">
    <source>
        <dbReference type="Proteomes" id="UP000657385"/>
    </source>
</evidence>
<organism evidence="1 2">
    <name type="scientific">Streptacidiphilus fuscans</name>
    <dbReference type="NCBI Taxonomy" id="2789292"/>
    <lineage>
        <taxon>Bacteria</taxon>
        <taxon>Bacillati</taxon>
        <taxon>Actinomycetota</taxon>
        <taxon>Actinomycetes</taxon>
        <taxon>Kitasatosporales</taxon>
        <taxon>Streptomycetaceae</taxon>
        <taxon>Streptacidiphilus</taxon>
    </lineage>
</organism>
<keyword evidence="2" id="KW-1185">Reference proteome</keyword>
<dbReference type="EMBL" id="JADPRT010000009">
    <property type="protein sequence ID" value="MBF9070704.1"/>
    <property type="molecule type" value="Genomic_DNA"/>
</dbReference>
<evidence type="ECO:0000313" key="1">
    <source>
        <dbReference type="EMBL" id="MBF9070704.1"/>
    </source>
</evidence>
<dbReference type="Proteomes" id="UP000657385">
    <property type="component" value="Unassembled WGS sequence"/>
</dbReference>